<evidence type="ECO:0000256" key="27">
    <source>
        <dbReference type="ARBA" id="ARBA00037001"/>
    </source>
</evidence>
<feature type="transmembrane region" description="Helical" evidence="29">
    <location>
        <begin position="2837"/>
        <end position="2860"/>
    </location>
</feature>
<feature type="transmembrane region" description="Helical" evidence="29">
    <location>
        <begin position="2583"/>
        <end position="2603"/>
    </location>
</feature>
<dbReference type="FunFam" id="2.70.130.10:FF:000013">
    <property type="entry name" value="Insulin-like growth factor 2 receptor"/>
    <property type="match status" value="1"/>
</dbReference>
<dbReference type="Gene3D" id="1.20.1250.20">
    <property type="entry name" value="MFS general substrate transporter like domains"/>
    <property type="match status" value="1"/>
</dbReference>
<dbReference type="FunFam" id="2.70.130.10:FF:000020">
    <property type="entry name" value="Insulin-like growth factor 2 receptor"/>
    <property type="match status" value="1"/>
</dbReference>
<comment type="catalytic activity">
    <reaction evidence="22">
        <text>(R)-salsolinol(in) = (R)-salsolinol(out)</text>
        <dbReference type="Rhea" id="RHEA:74791"/>
        <dbReference type="ChEBI" id="CHEBI:194082"/>
    </reaction>
</comment>
<dbReference type="FunFam" id="2.70.130.10:FF:000017">
    <property type="entry name" value="Insulin-like growth factor 2 receptor"/>
    <property type="match status" value="1"/>
</dbReference>
<reference evidence="34 35" key="1">
    <citation type="journal article" date="2024" name="Proc. Natl. Acad. Sci. U.S.A.">
        <title>The genetic regulatory architecture and epigenomic basis for age-related changes in rattlesnake venom.</title>
        <authorList>
            <person name="Hogan M.P."/>
            <person name="Holding M.L."/>
            <person name="Nystrom G.S."/>
            <person name="Colston T.J."/>
            <person name="Bartlett D.A."/>
            <person name="Mason A.J."/>
            <person name="Ellsworth S.A."/>
            <person name="Rautsaw R.M."/>
            <person name="Lawrence K.C."/>
            <person name="Strickland J.L."/>
            <person name="He B."/>
            <person name="Fraser P."/>
            <person name="Margres M.J."/>
            <person name="Gilbert D.M."/>
            <person name="Gibbs H.L."/>
            <person name="Parkinson C.L."/>
            <person name="Rokyta D.R."/>
        </authorList>
    </citation>
    <scope>NUCLEOTIDE SEQUENCE [LARGE SCALE GENOMIC DNA]</scope>
    <source>
        <strain evidence="34">DRR0105</strain>
    </source>
</reference>
<feature type="domain" description="MRH" evidence="33">
    <location>
        <begin position="1358"/>
        <end position="1499"/>
    </location>
</feature>
<dbReference type="InterPro" id="IPR020846">
    <property type="entry name" value="MFS_dom"/>
</dbReference>
<feature type="chain" id="PRO_5043732536" evidence="30">
    <location>
        <begin position="34"/>
        <end position="2948"/>
    </location>
</feature>
<dbReference type="FunFam" id="2.70.130.10:FF:000011">
    <property type="entry name" value="Insulin-like growth factor 2 receptor"/>
    <property type="match status" value="1"/>
</dbReference>
<comment type="catalytic activity">
    <reaction evidence="26">
        <text>prostaglandin F2alpha(out) = prostaglandin F2alpha(in)</text>
        <dbReference type="Rhea" id="RHEA:50988"/>
        <dbReference type="ChEBI" id="CHEBI:57404"/>
    </reaction>
</comment>
<dbReference type="FunFam" id="2.70.130.10:FF:000009">
    <property type="entry name" value="Insulin-like growth factor 2 receptor"/>
    <property type="match status" value="1"/>
</dbReference>
<evidence type="ECO:0000256" key="30">
    <source>
        <dbReference type="SAM" id="SignalP"/>
    </source>
</evidence>
<dbReference type="EMBL" id="JAOTOJ010000001">
    <property type="protein sequence ID" value="KAK9411714.1"/>
    <property type="molecule type" value="Genomic_DNA"/>
</dbReference>
<dbReference type="GO" id="GO:0006811">
    <property type="term" value="P:monoatomic ion transport"/>
    <property type="evidence" value="ECO:0007669"/>
    <property type="project" value="UniProtKB-KW"/>
</dbReference>
<keyword evidence="34" id="KW-0675">Receptor</keyword>
<dbReference type="Pfam" id="PF00083">
    <property type="entry name" value="Sugar_tr"/>
    <property type="match status" value="1"/>
</dbReference>
<keyword evidence="8 29" id="KW-1133">Transmembrane helix</keyword>
<evidence type="ECO:0000256" key="26">
    <source>
        <dbReference type="ARBA" id="ARBA00036978"/>
    </source>
</evidence>
<comment type="catalytic activity">
    <reaction evidence="19">
        <text>serotonin(out) = serotonin(in)</text>
        <dbReference type="Rhea" id="RHEA:73867"/>
        <dbReference type="ChEBI" id="CHEBI:350546"/>
    </reaction>
</comment>
<feature type="transmembrane region" description="Helical" evidence="29">
    <location>
        <begin position="2297"/>
        <end position="2319"/>
    </location>
</feature>
<dbReference type="InterPro" id="IPR000479">
    <property type="entry name" value="CIMR_rpt"/>
</dbReference>
<feature type="transmembrane region" description="Helical" evidence="29">
    <location>
        <begin position="2902"/>
        <end position="2921"/>
    </location>
</feature>
<dbReference type="PROSITE" id="PS51914">
    <property type="entry name" value="MRH"/>
    <property type="match status" value="15"/>
</dbReference>
<keyword evidence="35" id="KW-1185">Reference proteome</keyword>
<evidence type="ECO:0000259" key="31">
    <source>
        <dbReference type="PROSITE" id="PS50850"/>
    </source>
</evidence>
<feature type="transmembrane region" description="Helical" evidence="29">
    <location>
        <begin position="2642"/>
        <end position="2663"/>
    </location>
</feature>
<evidence type="ECO:0000256" key="14">
    <source>
        <dbReference type="ARBA" id="ARBA00035834"/>
    </source>
</evidence>
<comment type="catalytic activity">
    <reaction evidence="20">
        <text>dopamine(out) = dopamine(in)</text>
        <dbReference type="Rhea" id="RHEA:73863"/>
        <dbReference type="ChEBI" id="CHEBI:59905"/>
    </reaction>
</comment>
<evidence type="ECO:0000256" key="17">
    <source>
        <dbReference type="ARBA" id="ARBA00035928"/>
    </source>
</evidence>
<dbReference type="Pfam" id="PF00040">
    <property type="entry name" value="fn2"/>
    <property type="match status" value="1"/>
</dbReference>
<evidence type="ECO:0000256" key="23">
    <source>
        <dbReference type="ARBA" id="ARBA00036754"/>
    </source>
</evidence>
<evidence type="ECO:0000256" key="18">
    <source>
        <dbReference type="ARBA" id="ARBA00036345"/>
    </source>
</evidence>
<dbReference type="InterPro" id="IPR005829">
    <property type="entry name" value="Sugar_transporter_CS"/>
</dbReference>
<feature type="domain" description="MRH" evidence="33">
    <location>
        <begin position="325"/>
        <end position="468"/>
    </location>
</feature>
<dbReference type="GO" id="GO:0005520">
    <property type="term" value="F:insulin-like growth factor binding"/>
    <property type="evidence" value="ECO:0007669"/>
    <property type="project" value="TreeGrafter"/>
</dbReference>
<evidence type="ECO:0000256" key="25">
    <source>
        <dbReference type="ARBA" id="ARBA00036839"/>
    </source>
</evidence>
<comment type="catalytic activity">
    <reaction evidence="14">
        <text>1-methylnicotinamide(out) = 1-methylnicotinamide(in)</text>
        <dbReference type="Rhea" id="RHEA:73859"/>
        <dbReference type="ChEBI" id="CHEBI:16797"/>
    </reaction>
</comment>
<dbReference type="SMART" id="SM01404">
    <property type="entry name" value="CIMR"/>
    <property type="match status" value="14"/>
</dbReference>
<comment type="caution">
    <text evidence="34">The sequence shown here is derived from an EMBL/GenBank/DDBJ whole genome shotgun (WGS) entry which is preliminary data.</text>
</comment>
<feature type="domain" description="Major facilitator superfamily (MFS) profile" evidence="31">
    <location>
        <begin position="2505"/>
        <end position="2926"/>
    </location>
</feature>
<proteinExistence type="inferred from homology"/>
<feature type="signal peptide" evidence="30">
    <location>
        <begin position="1"/>
        <end position="33"/>
    </location>
</feature>
<comment type="catalytic activity">
    <reaction evidence="18">
        <text>prostaglandin E2(out) = prostaglandin E2(in)</text>
        <dbReference type="Rhea" id="RHEA:50984"/>
        <dbReference type="ChEBI" id="CHEBI:606564"/>
    </reaction>
</comment>
<evidence type="ECO:0000256" key="3">
    <source>
        <dbReference type="ARBA" id="ARBA00022448"/>
    </source>
</evidence>
<feature type="domain" description="MRH" evidence="33">
    <location>
        <begin position="1984"/>
        <end position="2120"/>
    </location>
</feature>
<organism evidence="34 35">
    <name type="scientific">Crotalus adamanteus</name>
    <name type="common">Eastern diamondback rattlesnake</name>
    <dbReference type="NCBI Taxonomy" id="8729"/>
    <lineage>
        <taxon>Eukaryota</taxon>
        <taxon>Metazoa</taxon>
        <taxon>Chordata</taxon>
        <taxon>Craniata</taxon>
        <taxon>Vertebrata</taxon>
        <taxon>Euteleostomi</taxon>
        <taxon>Lepidosauria</taxon>
        <taxon>Squamata</taxon>
        <taxon>Bifurcata</taxon>
        <taxon>Unidentata</taxon>
        <taxon>Episquamata</taxon>
        <taxon>Toxicofera</taxon>
        <taxon>Serpentes</taxon>
        <taxon>Colubroidea</taxon>
        <taxon>Viperidae</taxon>
        <taxon>Crotalinae</taxon>
        <taxon>Crotalus</taxon>
    </lineage>
</organism>
<dbReference type="SMART" id="SM00059">
    <property type="entry name" value="FN2"/>
    <property type="match status" value="1"/>
</dbReference>
<evidence type="ECO:0000256" key="1">
    <source>
        <dbReference type="ARBA" id="ARBA00004554"/>
    </source>
</evidence>
<evidence type="ECO:0000313" key="34">
    <source>
        <dbReference type="EMBL" id="KAK9411714.1"/>
    </source>
</evidence>
<evidence type="ECO:0000256" key="20">
    <source>
        <dbReference type="ARBA" id="ARBA00036483"/>
    </source>
</evidence>
<feature type="domain" description="MRH" evidence="33">
    <location>
        <begin position="170"/>
        <end position="319"/>
    </location>
</feature>
<feature type="transmembrane region" description="Helical" evidence="29">
    <location>
        <begin position="2669"/>
        <end position="2688"/>
    </location>
</feature>
<dbReference type="InterPro" id="IPR013806">
    <property type="entry name" value="Kringle-like"/>
</dbReference>
<dbReference type="Gene3D" id="2.10.10.10">
    <property type="entry name" value="Fibronectin, type II, collagen-binding"/>
    <property type="match status" value="1"/>
</dbReference>
<evidence type="ECO:0000256" key="29">
    <source>
        <dbReference type="SAM" id="Phobius"/>
    </source>
</evidence>
<keyword evidence="7" id="KW-0677">Repeat</keyword>
<dbReference type="InterPro" id="IPR005828">
    <property type="entry name" value="MFS_sugar_transport-like"/>
</dbReference>
<dbReference type="Proteomes" id="UP001474421">
    <property type="component" value="Unassembled WGS sequence"/>
</dbReference>
<evidence type="ECO:0000256" key="10">
    <source>
        <dbReference type="ARBA" id="ARBA00023136"/>
    </source>
</evidence>
<name>A0AAW1CB36_CROAD</name>
<feature type="transmembrane region" description="Helical" evidence="29">
    <location>
        <begin position="2812"/>
        <end position="2831"/>
    </location>
</feature>
<evidence type="ECO:0000256" key="28">
    <source>
        <dbReference type="PROSITE-ProRule" id="PRU00479"/>
    </source>
</evidence>
<comment type="catalytic activity">
    <reaction evidence="25">
        <text>thiamine(in) = thiamine(out)</text>
        <dbReference type="Rhea" id="RHEA:34919"/>
        <dbReference type="ChEBI" id="CHEBI:18385"/>
    </reaction>
</comment>
<feature type="transmembrane region" description="Helical" evidence="29">
    <location>
        <begin position="2757"/>
        <end position="2781"/>
    </location>
</feature>
<comment type="similarity">
    <text evidence="2">Belongs to the major facilitator (TC 2.A.1) superfamily. Organic cation transporter (TC 2.A.1.19) family.</text>
</comment>
<dbReference type="FunFam" id="2.70.130.10:FF:000012">
    <property type="entry name" value="Insulin-like growth factor 2 receptor"/>
    <property type="match status" value="1"/>
</dbReference>
<dbReference type="PANTHER" id="PTHR15071">
    <property type="entry name" value="MANNOSE-6-PHOSPHATE RECEPTOR FAMILY MEMBER"/>
    <property type="match status" value="1"/>
</dbReference>
<dbReference type="InterPro" id="IPR044865">
    <property type="entry name" value="MRH_dom"/>
</dbReference>
<evidence type="ECO:0000256" key="4">
    <source>
        <dbReference type="ARBA" id="ARBA00022475"/>
    </source>
</evidence>
<dbReference type="PANTHER" id="PTHR15071:SF17">
    <property type="entry name" value="CATION-INDEPENDENT MANNOSE-6-PHOSPHATE RECEPTOR"/>
    <property type="match status" value="1"/>
</dbReference>
<comment type="catalytic activity">
    <reaction evidence="16">
        <text>L-histidyl-L-proline diketopiperazine(in) = L-histidyl-L-proline diketopiperazine(out)</text>
        <dbReference type="Rhea" id="RHEA:74787"/>
        <dbReference type="ChEBI" id="CHEBI:90039"/>
    </reaction>
</comment>
<feature type="transmembrane region" description="Helical" evidence="29">
    <location>
        <begin position="2556"/>
        <end position="2576"/>
    </location>
</feature>
<evidence type="ECO:0000256" key="8">
    <source>
        <dbReference type="ARBA" id="ARBA00022989"/>
    </source>
</evidence>
<sequence length="2948" mass="330313">MGRAAFAAACGAGALRLCWLPSLFLLLLPGQKGDRTTTVAAQDAFNYQDLCRYTWEAVDPDKVHYKINPCGHAGDCGESSAICARDLNQNVFFSVGESSQIRRSNLLLEFNTTQICSKESKHTWQSNINFYCGKTLGSPEFVTSFECVHYFEWRTFLACKKNLFTSVEEVPCYIFDKNLKKRDLNPLIKTSGGYLIDDSDDDSQLYINICRNIGRSSGETSSCPEHSAACLVKDGHAFDLGHTKGLLKQLDKDRFQLRYEKENSNAKERPDFCGSHDPAVTITFVCPEGRRREDTNPTLTAQSNCRYEIEWVTESACPRDYLESHNCTLSSEQHGIYVDLTPLMQSPGDVSPYHAKDKEYDYYLNVCGKVTGGACTDKDVSSCQVKSEKSQQKVAGRFTNQTLRYADGDLILTYPGGDSCSSGFQRMTVINFECNQTADNNGKGHPEFNGETDCSYFFTWQTKYACVGEEEGLPCMVSDKKKKYDLTRLIRHSESEENWEAVDINPVEAKKKRFFINVCHKVLQKKEAVYCAKDASVCSVDKNNNTRNLGTFMSSPKKVGENIELHYSEGDECALNKKIETNIILICKPGDLESAPVLINYGYDGCLFEFEWHTAAACVLSKTKGDHCKVSDLQAGVSFDLSPLMNESFSIITSDYTFYISICGSLPNKHCGSESAACQVKKNGQDSWNLGKPSSQLSYYDGIIQLNYQNGTPYNNAQHTKRSTHITFLCDRNANMSVPEYQEEDSFTYNFKLYTQYACPEIPIECVVTDPKTMEQYDLSSLSLFGNVKENWFAMDNSGENVHRKYYINVCRPLNPISGCDRKASICEMTFKKGESAGSSKISNSNLGIALQSPIFEGHGRILLNYTGGSLCVRADDDKSEPFSSLIHLICAKGLLNSSPRFLEMKDCVATFLWETEAACPVTTTQGESQSCSVKDPNTGFLYNLEPLALEKAYIVEGIKKSYMISICRPAKECGPIHGTEVDDSIGGCETEDLQHIRLVKLNKTLQLSTEGYLSLIYTGPNDSFIITFTCNQSYPGELKFVHEEMNSAQNIHNTYFKFYTALACPPAPVDCQVTDSDGNEYDLSDLSRDHEPWIALDTTTDAKKRTFYLNVCRPLPYIPGCSAGVVGACVKYADKSQNLGVIQISPQAATDGSLTIVYLNGDKCKDKKQYSTRIIFQCDQAMESPVFQYEKDCEFVFLWRTLAACPVHRAEGENCQVKDPRYSYIYNLSPLRGNDIKVSTEEYDYYFRICDRLTTGLCKPSSNSGNMVSSCQIKKQEPLAKKIAGLQSEKLTYENGLLKINYTDGDICHKVYKRSTAIFFYCDPNPNLQPVFLKETEDCTYMFEWHTPFACPPSKSVECSYKDSAGNSYDLSPLIQQKKNWEAISKTSSSQKYYINVCRSLVPHLGADFCPPDSAACLKDGSKYISLGEVAEGLKWENGIFVLKYINGEKCEDHIRNKSATIHFKCDERKDNSNPELVTAHMDCEYNFMWYTAAACPLKSNMHNNCTVSNPRTGHLFDLNPLKRQAGYTLLDFVNQRMLQLSVCDEPKSSCGGDTGVCVTGGHQRSVNAGRLSKALTYEDGFLKLVYKEGESCPADPDLKYMSYFTFVCRLDAGPGSQPVLLSFDEKTCTYFFSWHTVLACEEERVADCSVTNGSRTIDLSPLIHWTSAYEIFHDFSDQNPDFYINICQPLNSIIKCPPGVAVCMIPLNGSPIDIGRITAPPQLNSATNEVNIAFNSTTPCPEDKNLNYSSLIVFHCNRGTNPGKPRMIEKSGCEYIFEWSTPVVCPDEENVLGCSVIDEQLHYAFNLSSLAGKPYKVPSGRRSYHLGVCSEAADIPQGKCKDAAVCLISGSSAVSFGNKKEVQLDYRHQDEAVFLQYKGGDKCPPVTEKGELCVFPFQYNGKSYDKCITEEQSRPWCATTDNLGRDQKWGFCVNEAGQRESTIIFKCDENANNGSPQLLSETLGCAVTFEWRTQLLCPPRKMECKFIQKHKTYDLRILSSLTGSWVFADKGSSYYMNLCQRVHEGPSGCPDRASVCRRNQNGAVQVLGLVHTQKLNVTGDKVLVSYSNGHECPQRNKKATTVIELKCGKTVGLPRFNRIDEENCAYYITWETRAACAVKPQEVKIENGTVINPQTGKNFSLGNIYYKLYNAAGDFRTNGDRYIYEIQLSAITDSKNPQCMGANICQVKISDTRFRRVGSSKNAHYYIQDDVLDLVFFSDSTCGRDTNKSASSTIVFHCDKDAEEGIPKFLHESMDCQYLFTWYTSAVCQLVSSETTNDGNYVEDFPKGLSGRSQAVGALLSLLLVILTACLVILLLYKKERRESMKQKIVNCCRRSSTVSYKYTKINTEEVNENETEWLMEELATPNHSSGNEAHINGHVSRKAAMSDTLMSLPVDDMDKRNYHRTSETAQTECSLQGELGIALEEMYYGMQTVFAPVYVGVVFLGFTPEHRCWTPGVTEFSNRCGWTLEEELNHTVPKGTSKQDTFTPQCMRYNINWNESELSCSNPLEDFTSQENRSLLVTTCQDGWLYDASIISIVTEFNLVCGDSWKLDMFQSAVNAGFLVGSIFTGYIADRFGRKVSLLIAVLVTTISGVLVAFSPNYLWSVIFRFIQGLFSKGSWMAGYSLLTEIVGPSYRRTVAILYQLAYGFGLLILNALAYAIPNWRWLQLAVTLPMFLLLLYYWCLPESPRWLITQGQNARAMKIVKEIAKKNGKVVPAFFENINLEEEQVEDTNLSPSLLDLVRTPQIRKYTLILMYNWFTSAIMYQGLIMHIGVAGGNVYLDFFYATLVEFPAAFILIVTIERVGRRYPWAASNLVAGIACLITAFSPEDMHWLKILAGSFGRLGITMAFEMVCFVNAELYPTFLRNLGLMVCSSLCDFGGIISPFIVYRLAEIWHELPLVVFTVIGLIAAGSVLLLPETKGSTLPETIDDIENFHKPALNSQS</sequence>
<comment type="catalytic activity">
    <reaction evidence="24">
        <text>acetylcholine(in) = acetylcholine(out)</text>
        <dbReference type="Rhea" id="RHEA:74663"/>
        <dbReference type="ChEBI" id="CHEBI:15355"/>
    </reaction>
</comment>
<feature type="domain" description="MRH" evidence="33">
    <location>
        <begin position="1794"/>
        <end position="1981"/>
    </location>
</feature>
<feature type="domain" description="MRH" evidence="33">
    <location>
        <begin position="473"/>
        <end position="620"/>
    </location>
</feature>
<feature type="domain" description="MRH" evidence="33">
    <location>
        <begin position="1214"/>
        <end position="1354"/>
    </location>
</feature>
<keyword evidence="5 29" id="KW-0812">Transmembrane</keyword>
<comment type="catalytic activity">
    <reaction evidence="17">
        <text>putrescine(out) = putrescine(in)</text>
        <dbReference type="Rhea" id="RHEA:72135"/>
        <dbReference type="ChEBI" id="CHEBI:326268"/>
    </reaction>
</comment>
<evidence type="ECO:0000256" key="11">
    <source>
        <dbReference type="ARBA" id="ARBA00023157"/>
    </source>
</evidence>
<feature type="domain" description="Fibronectin type-II" evidence="32">
    <location>
        <begin position="1890"/>
        <end position="1936"/>
    </location>
</feature>
<dbReference type="GO" id="GO:0005770">
    <property type="term" value="C:late endosome"/>
    <property type="evidence" value="ECO:0007669"/>
    <property type="project" value="TreeGrafter"/>
</dbReference>
<dbReference type="FunFam" id="1.20.1250.20:FF:000148">
    <property type="entry name" value="Solute carrier family 22 member 2"/>
    <property type="match status" value="1"/>
</dbReference>
<feature type="transmembrane region" description="Helical" evidence="29">
    <location>
        <begin position="2787"/>
        <end position="2805"/>
    </location>
</feature>
<dbReference type="PROSITE" id="PS50850">
    <property type="entry name" value="MFS"/>
    <property type="match status" value="1"/>
</dbReference>
<dbReference type="FunFam" id="2.70.130.10:FF:000004">
    <property type="entry name" value="Insulin-like growth factor 2 receptor"/>
    <property type="match status" value="1"/>
</dbReference>
<keyword evidence="9" id="KW-0406">Ion transport</keyword>
<feature type="domain" description="MRH" evidence="33">
    <location>
        <begin position="49"/>
        <end position="161"/>
    </location>
</feature>
<evidence type="ECO:0000256" key="15">
    <source>
        <dbReference type="ARBA" id="ARBA00035897"/>
    </source>
</evidence>
<feature type="domain" description="MRH" evidence="33">
    <location>
        <begin position="1648"/>
        <end position="1789"/>
    </location>
</feature>
<dbReference type="FunFam" id="2.70.130.10:FF:000006">
    <property type="entry name" value="Insulin-like growth factor 2 receptor"/>
    <property type="match status" value="1"/>
</dbReference>
<dbReference type="CDD" id="cd17379">
    <property type="entry name" value="MFS_SLC22A1_2_3"/>
    <property type="match status" value="1"/>
</dbReference>
<evidence type="ECO:0000256" key="2">
    <source>
        <dbReference type="ARBA" id="ARBA00009203"/>
    </source>
</evidence>
<dbReference type="GO" id="GO:0016323">
    <property type="term" value="C:basolateral plasma membrane"/>
    <property type="evidence" value="ECO:0007669"/>
    <property type="project" value="UniProtKB-SubCell"/>
</dbReference>
<keyword evidence="4" id="KW-1003">Cell membrane</keyword>
<dbReference type="SUPFAM" id="SSF103473">
    <property type="entry name" value="MFS general substrate transporter"/>
    <property type="match status" value="1"/>
</dbReference>
<keyword evidence="11" id="KW-1015">Disulfide bond</keyword>
<dbReference type="Pfam" id="PF00878">
    <property type="entry name" value="CIMR"/>
    <property type="match status" value="15"/>
</dbReference>
<dbReference type="PRINTS" id="PR00013">
    <property type="entry name" value="FNTYPEII"/>
</dbReference>
<dbReference type="InterPro" id="IPR000562">
    <property type="entry name" value="FN_type2_dom"/>
</dbReference>
<keyword evidence="3" id="KW-0813">Transport</keyword>
<comment type="caution">
    <text evidence="28">Lacks conserved residue(s) required for the propagation of feature annotation.</text>
</comment>
<dbReference type="FunFam" id="2.70.130.10:FF:000016">
    <property type="entry name" value="Insulin-like growth factor 2 receptor"/>
    <property type="match status" value="1"/>
</dbReference>
<feature type="domain" description="MRH" evidence="33">
    <location>
        <begin position="2128"/>
        <end position="2272"/>
    </location>
</feature>
<dbReference type="GO" id="GO:0038023">
    <property type="term" value="F:signaling receptor activity"/>
    <property type="evidence" value="ECO:0007669"/>
    <property type="project" value="InterPro"/>
</dbReference>
<gene>
    <name evidence="34" type="ORF">NXF25_002889</name>
</gene>
<dbReference type="GO" id="GO:0007041">
    <property type="term" value="P:lysosomal transport"/>
    <property type="evidence" value="ECO:0007669"/>
    <property type="project" value="InterPro"/>
</dbReference>
<comment type="catalytic activity">
    <reaction evidence="21">
        <text>spermidine(in) = spermidine(out)</text>
        <dbReference type="Rhea" id="RHEA:35039"/>
        <dbReference type="ChEBI" id="CHEBI:57834"/>
    </reaction>
</comment>
<evidence type="ECO:0000259" key="32">
    <source>
        <dbReference type="PROSITE" id="PS51092"/>
    </source>
</evidence>
<dbReference type="InterPro" id="IPR004749">
    <property type="entry name" value="Orgcat_transp/SVOP"/>
</dbReference>
<comment type="catalytic activity">
    <reaction evidence="23">
        <text>guanidine(out) = guanidine(in)</text>
        <dbReference type="Rhea" id="RHEA:73883"/>
        <dbReference type="ChEBI" id="CHEBI:30087"/>
    </reaction>
</comment>
<keyword evidence="12" id="KW-0325">Glycoprotein</keyword>
<evidence type="ECO:0000256" key="19">
    <source>
        <dbReference type="ARBA" id="ARBA00036470"/>
    </source>
</evidence>
<protein>
    <submittedName>
        <fullName evidence="34">Cation-independent mannose-6-phosphate receptor</fullName>
    </submittedName>
</protein>
<keyword evidence="6 30" id="KW-0732">Signal</keyword>
<evidence type="ECO:0000256" key="24">
    <source>
        <dbReference type="ARBA" id="ARBA00036778"/>
    </source>
</evidence>
<evidence type="ECO:0000256" key="16">
    <source>
        <dbReference type="ARBA" id="ARBA00035901"/>
    </source>
</evidence>
<evidence type="ECO:0000256" key="13">
    <source>
        <dbReference type="ARBA" id="ARBA00034696"/>
    </source>
</evidence>
<dbReference type="FunFam" id="2.70.130.10:FF:000005">
    <property type="entry name" value="Insulin-like growth factor 2 receptor"/>
    <property type="match status" value="1"/>
</dbReference>
<comment type="subcellular location">
    <subcellularLocation>
        <location evidence="13">Basal cell membrane</location>
        <topology evidence="13">Multi-pass membrane protein</topology>
    </subcellularLocation>
    <subcellularLocation>
        <location evidence="1">Basolateral cell membrane</location>
        <topology evidence="1">Multi-pass membrane protein</topology>
    </subcellularLocation>
</comment>
<dbReference type="FunFam" id="2.70.130.10:FF:000007">
    <property type="entry name" value="Insulin-like growth factor 2 receptor"/>
    <property type="match status" value="1"/>
</dbReference>
<evidence type="ECO:0000259" key="33">
    <source>
        <dbReference type="PROSITE" id="PS51914"/>
    </source>
</evidence>
<feature type="transmembrane region" description="Helical" evidence="29">
    <location>
        <begin position="2872"/>
        <end position="2896"/>
    </location>
</feature>
<evidence type="ECO:0000256" key="21">
    <source>
        <dbReference type="ARBA" id="ARBA00036490"/>
    </source>
</evidence>
<dbReference type="GO" id="GO:0005537">
    <property type="term" value="F:D-mannose binding"/>
    <property type="evidence" value="ECO:0007669"/>
    <property type="project" value="InterPro"/>
</dbReference>
<dbReference type="NCBIfam" id="TIGR00898">
    <property type="entry name" value="2A0119"/>
    <property type="match status" value="1"/>
</dbReference>
<dbReference type="PROSITE" id="PS51092">
    <property type="entry name" value="FN2_2"/>
    <property type="match status" value="1"/>
</dbReference>
<evidence type="ECO:0000256" key="9">
    <source>
        <dbReference type="ARBA" id="ARBA00023065"/>
    </source>
</evidence>
<evidence type="ECO:0000256" key="22">
    <source>
        <dbReference type="ARBA" id="ARBA00036661"/>
    </source>
</evidence>
<dbReference type="InterPro" id="IPR036259">
    <property type="entry name" value="MFS_trans_sf"/>
</dbReference>
<comment type="catalytic activity">
    <reaction evidence="27">
        <text>histamine(out) = histamine(in)</text>
        <dbReference type="Rhea" id="RHEA:73879"/>
        <dbReference type="ChEBI" id="CHEBI:58432"/>
    </reaction>
</comment>
<evidence type="ECO:0000256" key="7">
    <source>
        <dbReference type="ARBA" id="ARBA00022737"/>
    </source>
</evidence>
<evidence type="ECO:0000313" key="35">
    <source>
        <dbReference type="Proteomes" id="UP001474421"/>
    </source>
</evidence>
<dbReference type="Gene3D" id="2.70.130.10">
    <property type="entry name" value="Mannose-6-phosphate receptor binding domain"/>
    <property type="match status" value="15"/>
</dbReference>
<feature type="domain" description="MRH" evidence="33">
    <location>
        <begin position="930"/>
        <end position="1067"/>
    </location>
</feature>
<evidence type="ECO:0000256" key="6">
    <source>
        <dbReference type="ARBA" id="ARBA00022729"/>
    </source>
</evidence>
<dbReference type="SUPFAM" id="SSF50911">
    <property type="entry name" value="Mannose 6-phosphate receptor domain"/>
    <property type="match status" value="15"/>
</dbReference>
<accession>A0AAW1CB36</accession>
<dbReference type="CDD" id="cd00062">
    <property type="entry name" value="FN2"/>
    <property type="match status" value="1"/>
</dbReference>
<dbReference type="SUPFAM" id="SSF57440">
    <property type="entry name" value="Kringle-like"/>
    <property type="match status" value="1"/>
</dbReference>
<evidence type="ECO:0000256" key="5">
    <source>
        <dbReference type="ARBA" id="ARBA00022692"/>
    </source>
</evidence>
<feature type="domain" description="MRH" evidence="33">
    <location>
        <begin position="1505"/>
        <end position="1644"/>
    </location>
</feature>
<feature type="domain" description="MRH" evidence="33">
    <location>
        <begin position="626"/>
        <end position="761"/>
    </location>
</feature>
<dbReference type="InterPro" id="IPR036943">
    <property type="entry name" value="FN_type2_sf"/>
</dbReference>
<dbReference type="PROSITE" id="PS00216">
    <property type="entry name" value="SUGAR_TRANSPORT_1"/>
    <property type="match status" value="2"/>
</dbReference>
<evidence type="ECO:0000256" key="12">
    <source>
        <dbReference type="ARBA" id="ARBA00023180"/>
    </source>
</evidence>
<dbReference type="GO" id="GO:0005802">
    <property type="term" value="C:trans-Golgi network"/>
    <property type="evidence" value="ECO:0007669"/>
    <property type="project" value="TreeGrafter"/>
</dbReference>
<feature type="domain" description="MRH" evidence="33">
    <location>
        <begin position="764"/>
        <end position="922"/>
    </location>
</feature>
<dbReference type="FunFam" id="2.70.130.10:FF:000028">
    <property type="entry name" value="Mannose-6-phosphate/insulin-like growth factor II receptor"/>
    <property type="match status" value="1"/>
</dbReference>
<keyword evidence="10 29" id="KW-0472">Membrane</keyword>
<dbReference type="GO" id="GO:0042910">
    <property type="term" value="F:xenobiotic transmembrane transporter activity"/>
    <property type="evidence" value="ECO:0007669"/>
    <property type="project" value="UniProtKB-ARBA"/>
</dbReference>
<comment type="catalytic activity">
    <reaction evidence="15">
        <text>(R)-adrenaline(out) = (R)-adrenaline(in)</text>
        <dbReference type="Rhea" id="RHEA:73875"/>
        <dbReference type="ChEBI" id="CHEBI:71406"/>
    </reaction>
</comment>
<dbReference type="InterPro" id="IPR009011">
    <property type="entry name" value="Man6P_isomerase_rcpt-bd_dom_sf"/>
</dbReference>
<feature type="domain" description="MRH" evidence="33">
    <location>
        <begin position="1070"/>
        <end position="1208"/>
    </location>
</feature>